<name>A0ABR3TBQ4_9PEZI</name>
<gene>
    <name evidence="8" type="ORF">SLS58_009522</name>
</gene>
<comment type="subcellular location">
    <subcellularLocation>
        <location evidence="1">Membrane</location>
        <topology evidence="1">Multi-pass membrane protein</topology>
    </subcellularLocation>
</comment>
<organism evidence="8 9">
    <name type="scientific">Diplodia intermedia</name>
    <dbReference type="NCBI Taxonomy" id="856260"/>
    <lineage>
        <taxon>Eukaryota</taxon>
        <taxon>Fungi</taxon>
        <taxon>Dikarya</taxon>
        <taxon>Ascomycota</taxon>
        <taxon>Pezizomycotina</taxon>
        <taxon>Dothideomycetes</taxon>
        <taxon>Dothideomycetes incertae sedis</taxon>
        <taxon>Botryosphaeriales</taxon>
        <taxon>Botryosphaeriaceae</taxon>
        <taxon>Diplodia</taxon>
    </lineage>
</organism>
<evidence type="ECO:0000256" key="2">
    <source>
        <dbReference type="ARBA" id="ARBA00022692"/>
    </source>
</evidence>
<feature type="transmembrane region" description="Helical" evidence="6">
    <location>
        <begin position="518"/>
        <end position="537"/>
    </location>
</feature>
<feature type="compositionally biased region" description="Low complexity" evidence="5">
    <location>
        <begin position="7"/>
        <end position="22"/>
    </location>
</feature>
<protein>
    <recommendedName>
        <fullName evidence="7">Major facilitator superfamily (MFS) profile domain-containing protein</fullName>
    </recommendedName>
</protein>
<keyword evidence="2 6" id="KW-0812">Transmembrane</keyword>
<dbReference type="InterPro" id="IPR020846">
    <property type="entry name" value="MFS_dom"/>
</dbReference>
<evidence type="ECO:0000313" key="8">
    <source>
        <dbReference type="EMBL" id="KAL1636996.1"/>
    </source>
</evidence>
<feature type="transmembrane region" description="Helical" evidence="6">
    <location>
        <begin position="376"/>
        <end position="394"/>
    </location>
</feature>
<feature type="transmembrane region" description="Helical" evidence="6">
    <location>
        <begin position="406"/>
        <end position="427"/>
    </location>
</feature>
<dbReference type="EMBL" id="JAKEKT020000094">
    <property type="protein sequence ID" value="KAL1636996.1"/>
    <property type="molecule type" value="Genomic_DNA"/>
</dbReference>
<reference evidence="8 9" key="1">
    <citation type="journal article" date="2023" name="Plant Dis.">
        <title>First Report of Diplodia intermedia Causing Canker and Dieback Diseases on Apple Trees in Canada.</title>
        <authorList>
            <person name="Ellouze W."/>
            <person name="Ilyukhin E."/>
            <person name="Sulman M."/>
            <person name="Ali S."/>
        </authorList>
    </citation>
    <scope>NUCLEOTIDE SEQUENCE [LARGE SCALE GENOMIC DNA]</scope>
    <source>
        <strain evidence="8 9">M45-28</strain>
    </source>
</reference>
<accession>A0ABR3TBQ4</accession>
<dbReference type="InterPro" id="IPR036259">
    <property type="entry name" value="MFS_trans_sf"/>
</dbReference>
<dbReference type="SUPFAM" id="SSF103473">
    <property type="entry name" value="MFS general substrate transporter"/>
    <property type="match status" value="2"/>
</dbReference>
<feature type="transmembrane region" description="Helical" evidence="6">
    <location>
        <begin position="113"/>
        <end position="132"/>
    </location>
</feature>
<keyword evidence="4 6" id="KW-0472">Membrane</keyword>
<evidence type="ECO:0000256" key="4">
    <source>
        <dbReference type="ARBA" id="ARBA00023136"/>
    </source>
</evidence>
<evidence type="ECO:0000256" key="1">
    <source>
        <dbReference type="ARBA" id="ARBA00004141"/>
    </source>
</evidence>
<evidence type="ECO:0000313" key="9">
    <source>
        <dbReference type="Proteomes" id="UP001521184"/>
    </source>
</evidence>
<feature type="domain" description="Major facilitator superfamily (MFS) profile" evidence="7">
    <location>
        <begin position="48"/>
        <end position="541"/>
    </location>
</feature>
<dbReference type="Proteomes" id="UP001521184">
    <property type="component" value="Unassembled WGS sequence"/>
</dbReference>
<proteinExistence type="predicted"/>
<feature type="transmembrane region" description="Helical" evidence="6">
    <location>
        <begin position="207"/>
        <end position="226"/>
    </location>
</feature>
<feature type="transmembrane region" description="Helical" evidence="6">
    <location>
        <begin position="138"/>
        <end position="159"/>
    </location>
</feature>
<dbReference type="Gene3D" id="1.20.1250.20">
    <property type="entry name" value="MFS general substrate transporter like domains"/>
    <property type="match status" value="2"/>
</dbReference>
<feature type="transmembrane region" description="Helical" evidence="6">
    <location>
        <begin position="303"/>
        <end position="324"/>
    </location>
</feature>
<dbReference type="PANTHER" id="PTHR23501:SF189">
    <property type="entry name" value="DRUG TRANSPORTER, PUTATIVE (AFU_ORTHOLOGUE AFUA_4G03920)-RELATED"/>
    <property type="match status" value="1"/>
</dbReference>
<dbReference type="Pfam" id="PF07690">
    <property type="entry name" value="MFS_1"/>
    <property type="match status" value="2"/>
</dbReference>
<evidence type="ECO:0000256" key="5">
    <source>
        <dbReference type="SAM" id="MobiDB-lite"/>
    </source>
</evidence>
<evidence type="ECO:0000256" key="6">
    <source>
        <dbReference type="SAM" id="Phobius"/>
    </source>
</evidence>
<dbReference type="PROSITE" id="PS50850">
    <property type="entry name" value="MFS"/>
    <property type="match status" value="1"/>
</dbReference>
<evidence type="ECO:0000256" key="3">
    <source>
        <dbReference type="ARBA" id="ARBA00022989"/>
    </source>
</evidence>
<feature type="transmembrane region" description="Helical" evidence="6">
    <location>
        <begin position="272"/>
        <end position="291"/>
    </location>
</feature>
<dbReference type="PRINTS" id="PR01036">
    <property type="entry name" value="TCRTETB"/>
</dbReference>
<comment type="caution">
    <text evidence="8">The sequence shown here is derived from an EMBL/GenBank/DDBJ whole genome shotgun (WGS) entry which is preliminary data.</text>
</comment>
<feature type="transmembrane region" description="Helical" evidence="6">
    <location>
        <begin position="238"/>
        <end position="260"/>
    </location>
</feature>
<keyword evidence="3 6" id="KW-1133">Transmembrane helix</keyword>
<feature type="region of interest" description="Disordered" evidence="5">
    <location>
        <begin position="1"/>
        <end position="26"/>
    </location>
</feature>
<sequence length="581" mass="61580">MSERIEGSGAAGTPSPAGTLTGEQSDVETAPVFNEQTKYLPKRRIVSVFLACASIDFAALLDQTSLAASLSIIGRSLNASNQSSWISGAYFVTSTSFQLLYGRLSDIWSRKIILLIGIAIFFFGSLASSLSQNAIQLIVFRAFTGVGGGGLMTVAQFIVSDVVPLRERGKYQGILGAFVALGNGVGPVIGGALASSSADGWRWIFRLNLPLSVVMVLCVVFFMPLKKVEGDWKLKIKAVDFFGAVLALGGSAVLVLALTWAGGEYAWQSAHVIASFIVGIAVCICFVLWQWKGTSVPLVPLHIFRSRVVAGASITMFINGWNFVTQIYHIPAFYNLAHARTATVSGLLLLPLTLTQTLASTLTGLLVTRTGRYREAILAGWALWAVGLGLFSTLADDDGSHVGMQVGYAVLTGAGVGATLQPSLVAIQAGVPRKDMAVVTAWRNFVRNLGATLGLAVAGTVVNNAVQGAVGGLGLGEGEVRALVRNPESVLEEMGGGERAERVRRALVGAYREGFRKLFWINAALAAVAFFVAAALLPQVSLVREDDGKLQEEARRKEEGRRRAGKGEVEVGAGETEKDGA</sequence>
<feature type="region of interest" description="Disordered" evidence="5">
    <location>
        <begin position="546"/>
        <end position="581"/>
    </location>
</feature>
<dbReference type="PANTHER" id="PTHR23501">
    <property type="entry name" value="MAJOR FACILITATOR SUPERFAMILY"/>
    <property type="match status" value="1"/>
</dbReference>
<evidence type="ECO:0000259" key="7">
    <source>
        <dbReference type="PROSITE" id="PS50850"/>
    </source>
</evidence>
<feature type="transmembrane region" description="Helical" evidence="6">
    <location>
        <begin position="171"/>
        <end position="195"/>
    </location>
</feature>
<dbReference type="InterPro" id="IPR011701">
    <property type="entry name" value="MFS"/>
</dbReference>
<keyword evidence="9" id="KW-1185">Reference proteome</keyword>